<proteinExistence type="predicted"/>
<accession>A0A517N5V7</accession>
<keyword evidence="2" id="KW-1185">Reference proteome</keyword>
<dbReference type="OrthoDB" id="253793at2"/>
<gene>
    <name evidence="1" type="ORF">K227x_08930</name>
</gene>
<dbReference type="AlphaFoldDB" id="A0A517N5V7"/>
<dbReference type="RefSeq" id="WP_145168207.1">
    <property type="nucleotide sequence ID" value="NZ_CP036525.1"/>
</dbReference>
<protein>
    <recommendedName>
        <fullName evidence="3">Membrane or secreted protein</fullName>
    </recommendedName>
</protein>
<name>A0A517N5V7_9BACT</name>
<sequence>MFTQIGLPRRRAIRRSVFVCLQVLAGILVASHSMSSSVVAQDAGIDAAAPDAVNGANPAIAYAPAISLLPDSVAGLVRVPDLPGFCKAWETTNMGRLLDDPAMQPFIEARRDRAKDYLQSLGNKVGLHLEDLYEIASGEAVFAWLPFEKDNRRPFAICVVADIRGRRAKADEVMATLDKDLKAGGWIRSDVQHRGEAVRIYDTKPKPGQLKVEQIAITLNDARIIAADRDTVVTDLLDAIAGSPKGPAINKAEDFRTVLTRSAREISGPAKESGGSLAFEWFARPFQMGRIVRESLDIDRGNQVDVIKLLQNQGFDAIKAAGGIAIMAGDPFDLLHKGYILAPPVTSEPDKYKMAARMLQFVNQPLAELPTWIHDDVASVSRVNLRIEEAFWAAETLVNEAFGDEIFRDIIDGIREDEVGPQIDLAKNVLPNLDDHVLLMTDNTLPAEIHSERMLVAIRVSDAAAIKLAVKKAMEVEPDASRMDVLPGVEIWRVQRGEGTDDFDAELFGDLAIEDEEETDEPPPLLDHWAIALVEKGPGSDSPYLMFSSHPEFLVETAKRIQEGTPGGLGSMPRVVAVTGAMKKLGAGSVALDRLVRTKLSLRVKYQLLREGRLKDSDTLLASLIRRAVEDADGEELESGDVGKLPPLKQIEQYLPEAGGYMETHEDGWGLTGFLLK</sequence>
<evidence type="ECO:0008006" key="3">
    <source>
        <dbReference type="Google" id="ProtNLM"/>
    </source>
</evidence>
<evidence type="ECO:0000313" key="1">
    <source>
        <dbReference type="EMBL" id="QDT02515.1"/>
    </source>
</evidence>
<dbReference type="EMBL" id="CP036525">
    <property type="protein sequence ID" value="QDT02515.1"/>
    <property type="molecule type" value="Genomic_DNA"/>
</dbReference>
<dbReference type="Proteomes" id="UP000318538">
    <property type="component" value="Chromosome"/>
</dbReference>
<reference evidence="1 2" key="1">
    <citation type="submission" date="2019-02" db="EMBL/GenBank/DDBJ databases">
        <title>Deep-cultivation of Planctomycetes and their phenomic and genomic characterization uncovers novel biology.</title>
        <authorList>
            <person name="Wiegand S."/>
            <person name="Jogler M."/>
            <person name="Boedeker C."/>
            <person name="Pinto D."/>
            <person name="Vollmers J."/>
            <person name="Rivas-Marin E."/>
            <person name="Kohn T."/>
            <person name="Peeters S.H."/>
            <person name="Heuer A."/>
            <person name="Rast P."/>
            <person name="Oberbeckmann S."/>
            <person name="Bunk B."/>
            <person name="Jeske O."/>
            <person name="Meyerdierks A."/>
            <person name="Storesund J.E."/>
            <person name="Kallscheuer N."/>
            <person name="Luecker S."/>
            <person name="Lage O.M."/>
            <person name="Pohl T."/>
            <person name="Merkel B.J."/>
            <person name="Hornburger P."/>
            <person name="Mueller R.-W."/>
            <person name="Bruemmer F."/>
            <person name="Labrenz M."/>
            <person name="Spormann A.M."/>
            <person name="Op den Camp H."/>
            <person name="Overmann J."/>
            <person name="Amann R."/>
            <person name="Jetten M.S.M."/>
            <person name="Mascher T."/>
            <person name="Medema M.H."/>
            <person name="Devos D.P."/>
            <person name="Kaster A.-K."/>
            <person name="Ovreas L."/>
            <person name="Rohde M."/>
            <person name="Galperin M.Y."/>
            <person name="Jogler C."/>
        </authorList>
    </citation>
    <scope>NUCLEOTIDE SEQUENCE [LARGE SCALE GENOMIC DNA]</scope>
    <source>
        <strain evidence="1 2">K22_7</strain>
    </source>
</reference>
<dbReference type="KEGG" id="rlc:K227x_08930"/>
<evidence type="ECO:0000313" key="2">
    <source>
        <dbReference type="Proteomes" id="UP000318538"/>
    </source>
</evidence>
<organism evidence="1 2">
    <name type="scientific">Rubripirellula lacrimiformis</name>
    <dbReference type="NCBI Taxonomy" id="1930273"/>
    <lineage>
        <taxon>Bacteria</taxon>
        <taxon>Pseudomonadati</taxon>
        <taxon>Planctomycetota</taxon>
        <taxon>Planctomycetia</taxon>
        <taxon>Pirellulales</taxon>
        <taxon>Pirellulaceae</taxon>
        <taxon>Rubripirellula</taxon>
    </lineage>
</organism>